<protein>
    <submittedName>
        <fullName evidence="7">ABC-2 type transport system ATP-binding protein</fullName>
    </submittedName>
</protein>
<evidence type="ECO:0000256" key="3">
    <source>
        <dbReference type="ARBA" id="ARBA00022741"/>
    </source>
</evidence>
<evidence type="ECO:0000313" key="7">
    <source>
        <dbReference type="EMBL" id="SFQ42951.1"/>
    </source>
</evidence>
<accession>A0A1I5YFF2</accession>
<dbReference type="SUPFAM" id="SSF52540">
    <property type="entry name" value="P-loop containing nucleoside triphosphate hydrolases"/>
    <property type="match status" value="1"/>
</dbReference>
<sequence length="318" mass="35176">MDTPVVEVADLRYSYGDFEAVRGVSFQVHRGELFALLGTNGAGKTTTMEIVEGHRAPTAGTVRALGADPFRQRRLVRERCGIMLQESGFAGDLTVAETVRLWTHLVPQASDVDEALARLDLVHRRDVRVKQLSGGEKRRLDLVLATLGRPEVLFLDEPTTGLDPESRQATWQVIRELLADGTTVLLTTHYLEEAEKLAHRLAILHEGRIAVAGSLVEVLDQERAEISFDLPPGFGPGIELPAVTGELDRRRLGAGRLHIRTRDLQRDLTAVVQWSSAHELPLQRFRAHHASLEDVFHAVVDRKRAGAAPADEPEEVTV</sequence>
<dbReference type="Gene3D" id="3.40.50.300">
    <property type="entry name" value="P-loop containing nucleotide triphosphate hydrolases"/>
    <property type="match status" value="1"/>
</dbReference>
<keyword evidence="2" id="KW-0813">Transport</keyword>
<dbReference type="InterPro" id="IPR003593">
    <property type="entry name" value="AAA+_ATPase"/>
</dbReference>
<dbReference type="PANTHER" id="PTHR42711">
    <property type="entry name" value="ABC TRANSPORTER ATP-BINDING PROTEIN"/>
    <property type="match status" value="1"/>
</dbReference>
<evidence type="ECO:0000313" key="8">
    <source>
        <dbReference type="Proteomes" id="UP000198727"/>
    </source>
</evidence>
<dbReference type="CDD" id="cd03230">
    <property type="entry name" value="ABC_DR_subfamily_A"/>
    <property type="match status" value="1"/>
</dbReference>
<dbReference type="EMBL" id="FOWW01000007">
    <property type="protein sequence ID" value="SFQ42951.1"/>
    <property type="molecule type" value="Genomic_DNA"/>
</dbReference>
<dbReference type="InterPro" id="IPR017871">
    <property type="entry name" value="ABC_transporter-like_CS"/>
</dbReference>
<keyword evidence="8" id="KW-1185">Reference proteome</keyword>
<proteinExistence type="predicted"/>
<dbReference type="GO" id="GO:0016887">
    <property type="term" value="F:ATP hydrolysis activity"/>
    <property type="evidence" value="ECO:0007669"/>
    <property type="project" value="InterPro"/>
</dbReference>
<dbReference type="AlphaFoldDB" id="A0A1I5YFF2"/>
<dbReference type="RefSeq" id="WP_092532513.1">
    <property type="nucleotide sequence ID" value="NZ_FOWW01000007.1"/>
</dbReference>
<gene>
    <name evidence="7" type="ORF">SAMN05421810_107121</name>
</gene>
<keyword evidence="4 7" id="KW-0067">ATP-binding</keyword>
<keyword evidence="3" id="KW-0547">Nucleotide-binding</keyword>
<dbReference type="InterPro" id="IPR003439">
    <property type="entry name" value="ABC_transporter-like_ATP-bd"/>
</dbReference>
<dbReference type="GO" id="GO:0005524">
    <property type="term" value="F:ATP binding"/>
    <property type="evidence" value="ECO:0007669"/>
    <property type="project" value="UniProtKB-KW"/>
</dbReference>
<reference evidence="8" key="1">
    <citation type="submission" date="2016-10" db="EMBL/GenBank/DDBJ databases">
        <authorList>
            <person name="Varghese N."/>
            <person name="Submissions S."/>
        </authorList>
    </citation>
    <scope>NUCLEOTIDE SEQUENCE [LARGE SCALE GENOMIC DNA]</scope>
    <source>
        <strain evidence="8">CGMCC 4.5579</strain>
    </source>
</reference>
<evidence type="ECO:0000259" key="6">
    <source>
        <dbReference type="PROSITE" id="PS50893"/>
    </source>
</evidence>
<dbReference type="STRING" id="587909.SAMN05421810_107121"/>
<dbReference type="PROSITE" id="PS00211">
    <property type="entry name" value="ABC_TRANSPORTER_1"/>
    <property type="match status" value="1"/>
</dbReference>
<dbReference type="Pfam" id="PF00005">
    <property type="entry name" value="ABC_tran"/>
    <property type="match status" value="1"/>
</dbReference>
<dbReference type="SMART" id="SM00382">
    <property type="entry name" value="AAA"/>
    <property type="match status" value="1"/>
</dbReference>
<organism evidence="7 8">
    <name type="scientific">Amycolatopsis arida</name>
    <dbReference type="NCBI Taxonomy" id="587909"/>
    <lineage>
        <taxon>Bacteria</taxon>
        <taxon>Bacillati</taxon>
        <taxon>Actinomycetota</taxon>
        <taxon>Actinomycetes</taxon>
        <taxon>Pseudonocardiales</taxon>
        <taxon>Pseudonocardiaceae</taxon>
        <taxon>Amycolatopsis</taxon>
    </lineage>
</organism>
<dbReference type="OrthoDB" id="9804819at2"/>
<dbReference type="PROSITE" id="PS50893">
    <property type="entry name" value="ABC_TRANSPORTER_2"/>
    <property type="match status" value="1"/>
</dbReference>
<dbReference type="PANTHER" id="PTHR42711:SF17">
    <property type="entry name" value="ABC TRANSPORTER ATP-BINDING PROTEIN"/>
    <property type="match status" value="1"/>
</dbReference>
<feature type="domain" description="ABC transporter" evidence="6">
    <location>
        <begin position="6"/>
        <end position="231"/>
    </location>
</feature>
<name>A0A1I5YFF2_9PSEU</name>
<dbReference type="InterPro" id="IPR027417">
    <property type="entry name" value="P-loop_NTPase"/>
</dbReference>
<evidence type="ECO:0000256" key="4">
    <source>
        <dbReference type="ARBA" id="ARBA00022840"/>
    </source>
</evidence>
<dbReference type="Proteomes" id="UP000198727">
    <property type="component" value="Unassembled WGS sequence"/>
</dbReference>
<dbReference type="GO" id="GO:0046677">
    <property type="term" value="P:response to antibiotic"/>
    <property type="evidence" value="ECO:0007669"/>
    <property type="project" value="UniProtKB-KW"/>
</dbReference>
<dbReference type="GO" id="GO:0005886">
    <property type="term" value="C:plasma membrane"/>
    <property type="evidence" value="ECO:0007669"/>
    <property type="project" value="UniProtKB-SubCell"/>
</dbReference>
<evidence type="ECO:0000256" key="2">
    <source>
        <dbReference type="ARBA" id="ARBA00022448"/>
    </source>
</evidence>
<evidence type="ECO:0000256" key="5">
    <source>
        <dbReference type="ARBA" id="ARBA00023251"/>
    </source>
</evidence>
<keyword evidence="5" id="KW-0046">Antibiotic resistance</keyword>
<evidence type="ECO:0000256" key="1">
    <source>
        <dbReference type="ARBA" id="ARBA00004202"/>
    </source>
</evidence>
<dbReference type="InterPro" id="IPR050763">
    <property type="entry name" value="ABC_transporter_ATP-binding"/>
</dbReference>
<comment type="subcellular location">
    <subcellularLocation>
        <location evidence="1">Cell membrane</location>
        <topology evidence="1">Peripheral membrane protein</topology>
    </subcellularLocation>
</comment>